<dbReference type="Pfam" id="PF13391">
    <property type="entry name" value="HNH_2"/>
    <property type="match status" value="1"/>
</dbReference>
<evidence type="ECO:0000259" key="1">
    <source>
        <dbReference type="Pfam" id="PF13391"/>
    </source>
</evidence>
<keyword evidence="3" id="KW-1185">Reference proteome</keyword>
<protein>
    <recommendedName>
        <fullName evidence="1">HNH nuclease domain-containing protein</fullName>
    </recommendedName>
</protein>
<evidence type="ECO:0000313" key="2">
    <source>
        <dbReference type="EMBL" id="PGH33981.1"/>
    </source>
</evidence>
<feature type="domain" description="HNH nuclease" evidence="1">
    <location>
        <begin position="29"/>
        <end position="94"/>
    </location>
</feature>
<reference evidence="2 3" key="1">
    <citation type="submission" date="2017-10" db="EMBL/GenBank/DDBJ databases">
        <title>Comparative genomics in systemic dimorphic fungi from Ajellomycetaceae.</title>
        <authorList>
            <person name="Munoz J.F."/>
            <person name="Mcewen J.G."/>
            <person name="Clay O.K."/>
            <person name="Cuomo C.A."/>
        </authorList>
    </citation>
    <scope>NUCLEOTIDE SEQUENCE [LARGE SCALE GENOMIC DNA]</scope>
    <source>
        <strain evidence="2 3">UAMH4076</strain>
    </source>
</reference>
<accession>A0A2B7ZKV0</accession>
<evidence type="ECO:0000313" key="3">
    <source>
        <dbReference type="Proteomes" id="UP000226031"/>
    </source>
</evidence>
<gene>
    <name evidence="2" type="ORF">GX50_03218</name>
</gene>
<organism evidence="2 3">
    <name type="scientific">[Emmonsia] crescens</name>
    <dbReference type="NCBI Taxonomy" id="73230"/>
    <lineage>
        <taxon>Eukaryota</taxon>
        <taxon>Fungi</taxon>
        <taxon>Dikarya</taxon>
        <taxon>Ascomycota</taxon>
        <taxon>Pezizomycotina</taxon>
        <taxon>Eurotiomycetes</taxon>
        <taxon>Eurotiomycetidae</taxon>
        <taxon>Onygenales</taxon>
        <taxon>Ajellomycetaceae</taxon>
        <taxon>Emergomyces</taxon>
    </lineage>
</organism>
<dbReference type="InterPro" id="IPR003615">
    <property type="entry name" value="HNH_nuc"/>
</dbReference>
<dbReference type="VEuPathDB" id="FungiDB:EMCG_03857"/>
<dbReference type="AlphaFoldDB" id="A0A2B7ZKV0"/>
<name>A0A2B7ZKV0_9EURO</name>
<dbReference type="Proteomes" id="UP000226031">
    <property type="component" value="Unassembled WGS sequence"/>
</dbReference>
<sequence>MTHHQQSSDVPMNNNESLLKDDLQQWDNLEVAHILPHSLMKSKKAKNAAVVLLNMFDNSVAHVIEGYEIAWPFNTLTLIPFLHDLFGNFKIFFESCSTQRRHTYQISSYLPSVSLRDSKLPVTRELYLSKDGTIDPPMPRLLAIHNAITHILHLPLGRW</sequence>
<dbReference type="EMBL" id="PDND01000050">
    <property type="protein sequence ID" value="PGH33981.1"/>
    <property type="molecule type" value="Genomic_DNA"/>
</dbReference>
<proteinExistence type="predicted"/>
<comment type="caution">
    <text evidence="2">The sequence shown here is derived from an EMBL/GenBank/DDBJ whole genome shotgun (WGS) entry which is preliminary data.</text>
</comment>
<dbReference type="STRING" id="73230.A0A2B7ZKV0"/>